<dbReference type="OMA" id="NQMENEM"/>
<feature type="coiled-coil region" evidence="1">
    <location>
        <begin position="925"/>
        <end position="1048"/>
    </location>
</feature>
<feature type="coiled-coil region" evidence="1">
    <location>
        <begin position="1736"/>
        <end position="1837"/>
    </location>
</feature>
<accession>A0A8S1SRH5</accession>
<feature type="coiled-coil region" evidence="1">
    <location>
        <begin position="82"/>
        <end position="109"/>
    </location>
</feature>
<feature type="compositionally biased region" description="Low complexity" evidence="2">
    <location>
        <begin position="7"/>
        <end position="17"/>
    </location>
</feature>
<feature type="coiled-coil region" evidence="1">
    <location>
        <begin position="1392"/>
        <end position="1432"/>
    </location>
</feature>
<feature type="coiled-coil region" evidence="1">
    <location>
        <begin position="1520"/>
        <end position="1554"/>
    </location>
</feature>
<dbReference type="Proteomes" id="UP000683925">
    <property type="component" value="Unassembled WGS sequence"/>
</dbReference>
<feature type="coiled-coil region" evidence="1">
    <location>
        <begin position="139"/>
        <end position="227"/>
    </location>
</feature>
<keyword evidence="4" id="KW-1185">Reference proteome</keyword>
<comment type="caution">
    <text evidence="3">The sequence shown here is derived from an EMBL/GenBank/DDBJ whole genome shotgun (WGS) entry which is preliminary data.</text>
</comment>
<feature type="coiled-coil region" evidence="1">
    <location>
        <begin position="513"/>
        <end position="574"/>
    </location>
</feature>
<sequence length="2314" mass="275939">MRKLCKPLKAPSLSPPSHQVSTYLDKQQRPYEQLYLSFPHSRSQFDEARSRGNFSSYYEQVSEQTQISNPFQSNKWNLRSDSEKHKKQIEILNDQIVKLQKDLQIYKNQQVDKFDRDHQNLNAVMQGYQKKAKERKAIMKKLYAILRTKEQEIDELSQSFQCQIDDMNNKMIQFQEQCNCQLFQQEDKIQQLEQIINTLQNLKQSKLQELEIKEQKMKDILQKLLKKHESKEKIDEVQNILAFIVKEKQKYQLKSPDYSQQQNNISKEYQIIITQYESVMMQINRFNQLISEQFRPEYTSEDSIYQLSQNIKEMLKQNCSLFQEVKDQKEQQTKSIKKLEKYKKQIDQKNDQIESLKMDIKNAQIQNLETVNSLNERIKKQQQQIEILQQQNIELNKILVQNEQILADQQEKEHQLLQEIQIIQREKTKSLQQDENDSIKYKNKINDLHQQIDDLNAQLDNMYNESAQLQSQIDEQEIEHKKTQIQQKNTISKLQLEVKKYQQLIEDNKLHFNQQIKQQQQQHKQRQQELINNQNQIQKQLNEYLQIIENLKNKDNLNSILENLIENLNLIIKQKLLQNLKSSFTSGSSPIRGITKTQSPTRQILYHYHNQIDIQRIHTTLDNVSEQFQNKLNLLIKKDEKNQELIQHYCQQIEESQQTIQELCDDNDQQKQFITQMCKHLNIEKIEDLQERKSSSREDQLYIETLNINNTQIQHLISYNQQLQQEIQQQKLIIKDYEIQIDHQINQIKQLSQEKEDLSKHVSPTQSSRKESNIKVLQNEEIYCQDQLVQTHKDKISILNMEISNLEHQLDSQIKIVQSRNEEIQSLNTQVRDLLEKQQYFEQLINELNTHNLQLKNQEEIQIIRLEGVSYDISHNSLNFDTLRTPTNQHQIVDEIKQEQQCINFSLSEIAQMSPNSQIKQIMQLNKEQESYVIQEQEIKLAKQKDELNQLKSVIIKNESEISDLKSQLAQVQKKMESLIQEQNLMQKKKEDQIEKEPPFDEVEFYKKEIQGLNFRNEELQIQITQLKVELQQNGEQLQNSLIQNEKKTYEQNEEIQYLKTCISQKLIQISQQDFQIQNLQEKLGSLTLKQKKLILKINSTLKDIRNIYYEQSDYLKSKLLQEQQIFSQNCSQLETKLLERKQIYQTKAENDQIRFSQFVQQNEIFEVERKLLQQQNLEIQQEYEKLQNSSLEQAQFNDQLNDKLKSLKIQIEQKDRQLKQNEIQLQEMVDQKELANKYINTLQLEITQLKQTLNKLSQDNNMVCENNQKDLEEYSSILKEKEKHLKILQNQLQELQVQYELVTQNLHKTEQCLSEQNLDMQSVKILYESKLKESSQNLEMNKQEFQHKMDMMKKEIKNLKEKDQNNLMKLEQFELKEDLINKQQIILAGELLQIRNELQIKINEINQINSKDQLQNDLEEQNQDILKDYNNNMCEQEIIQLKQTLKKMGIEIVKVCEQQQDSVKQNQEKLEQFTKRIKSLESQLLNLEKEKLLSIESQEHFKTESQQYLQKIIMQEKLNNQMENEMLQQKAKIKQFEIELEKEYERSKQKQNSNAQQRDQLLEEKDKQISELIINSDKSTQQIKEAQKISNQLQIDNDKLKGILNTQLDQIAQLEKTIKKYQQQMVHANSEREILILSYQESEKKSGSLMKQNEKLQMQMQQQEELIKQQQQQLIIWKEDLKQKSNTITDLQNKLFETNKFSSQKTKNPQDLPLNQQQMIERQKNQEVALQFQQMKQLQDLYSNQILEISELKTNISEFQEKEILDQKINEDLKAQLQNALVEKEKLNNQVNSILNEKQSIEVKLKDVTQTRLQEIELYKQEIAKLNQGNQIIQQKLGNALVVKQQLGDNQNQKINQVNLNQSEISKIQKVGEEKQKLLLTQIKQEKQKQNSQIEETNKDQTEVQGYAIKNQKVNQKEKSQKYPSKSNLDKEVMIELWQVEQGAQMINFDENKSHISDNSDRKQLVSVLDAISDNESENLEKSGYNQNQSMGELQEKIVQLQEENDKIQRQLKIQDDFVQITPSQESELIRQLRQEIQNLKKDEEQGQEKKKELQQEIVKLRDQLTKKDEEIQNQRKECSNYIEMCEKAIIQDEDWVMDLNNLEEGYAQRWRIVCDKLAEYEKLQGEIIKNQNEIQELQQQIKNYENLSMRSIIVKQSQSFDDEDIFSIRSTVSKLRQELDQEKFENNKLKSCLKSYLNDEQRFEEQNQRVKEENKSLRNRINEQQEEIKQLNEKIQNCQDGALASHLISLLIKFFESLQKENKQEIQVYYQSLVSLCRIEYNELVINKLFQSAEKKSQGVFGIFRRDKTKEK</sequence>
<feature type="coiled-coil region" evidence="1">
    <location>
        <begin position="1457"/>
        <end position="1491"/>
    </location>
</feature>
<feature type="coiled-coil region" evidence="1">
    <location>
        <begin position="789"/>
        <end position="861"/>
    </location>
</feature>
<feature type="coiled-coil region" evidence="1">
    <location>
        <begin position="1992"/>
        <end position="2079"/>
    </location>
</feature>
<reference evidence="3" key="1">
    <citation type="submission" date="2021-01" db="EMBL/GenBank/DDBJ databases">
        <authorList>
            <consortium name="Genoscope - CEA"/>
            <person name="William W."/>
        </authorList>
    </citation>
    <scope>NUCLEOTIDE SEQUENCE</scope>
</reference>
<feature type="coiled-coil region" evidence="1">
    <location>
        <begin position="1598"/>
        <end position="1688"/>
    </location>
</feature>
<evidence type="ECO:0000313" key="4">
    <source>
        <dbReference type="Proteomes" id="UP000683925"/>
    </source>
</evidence>
<organism evidence="3 4">
    <name type="scientific">Paramecium octaurelia</name>
    <dbReference type="NCBI Taxonomy" id="43137"/>
    <lineage>
        <taxon>Eukaryota</taxon>
        <taxon>Sar</taxon>
        <taxon>Alveolata</taxon>
        <taxon>Ciliophora</taxon>
        <taxon>Intramacronucleata</taxon>
        <taxon>Oligohymenophorea</taxon>
        <taxon>Peniculida</taxon>
        <taxon>Parameciidae</taxon>
        <taxon>Paramecium</taxon>
    </lineage>
</organism>
<name>A0A8S1SRH5_PAROT</name>
<gene>
    <name evidence="3" type="ORF">POCTA_138.1.T0140236</name>
</gene>
<evidence type="ECO:0000256" key="2">
    <source>
        <dbReference type="SAM" id="MobiDB-lite"/>
    </source>
</evidence>
<evidence type="ECO:0000313" key="3">
    <source>
        <dbReference type="EMBL" id="CAD8142953.1"/>
    </source>
</evidence>
<evidence type="ECO:0000256" key="1">
    <source>
        <dbReference type="SAM" id="Coils"/>
    </source>
</evidence>
<feature type="coiled-coil region" evidence="1">
    <location>
        <begin position="1336"/>
        <end position="1363"/>
    </location>
</feature>
<feature type="coiled-coil region" evidence="1">
    <location>
        <begin position="720"/>
        <end position="761"/>
    </location>
</feature>
<feature type="coiled-coil region" evidence="1">
    <location>
        <begin position="2122"/>
        <end position="2152"/>
    </location>
</feature>
<proteinExistence type="predicted"/>
<feature type="region of interest" description="Disordered" evidence="2">
    <location>
        <begin position="1"/>
        <end position="22"/>
    </location>
</feature>
<feature type="coiled-coil region" evidence="1">
    <location>
        <begin position="322"/>
        <end position="486"/>
    </location>
</feature>
<protein>
    <submittedName>
        <fullName evidence="3">Uncharacterized protein</fullName>
    </submittedName>
</protein>
<keyword evidence="1" id="KW-0175">Coiled coil</keyword>
<feature type="coiled-coil region" evidence="1">
    <location>
        <begin position="2195"/>
        <end position="2243"/>
    </location>
</feature>
<feature type="coiled-coil region" evidence="1">
    <location>
        <begin position="1163"/>
        <end position="1306"/>
    </location>
</feature>
<dbReference type="EMBL" id="CAJJDP010000014">
    <property type="protein sequence ID" value="CAD8142953.1"/>
    <property type="molecule type" value="Genomic_DNA"/>
</dbReference>